<dbReference type="Proteomes" id="UP000596660">
    <property type="component" value="Unplaced"/>
</dbReference>
<dbReference type="PANTHER" id="PTHR11926:SF1560">
    <property type="entry name" value="UDP-GLYCOSYLTRANSFERASE 74E1-RELATED"/>
    <property type="match status" value="1"/>
</dbReference>
<dbReference type="Pfam" id="PF00201">
    <property type="entry name" value="UDPGT"/>
    <property type="match status" value="1"/>
</dbReference>
<keyword evidence="2" id="KW-0808">Transferase</keyword>
<reference evidence="4" key="2">
    <citation type="submission" date="2021-03" db="UniProtKB">
        <authorList>
            <consortium name="EnsemblPlants"/>
        </authorList>
    </citation>
    <scope>IDENTIFICATION</scope>
</reference>
<dbReference type="GO" id="GO:0080043">
    <property type="term" value="F:quercetin 3-O-glucosyltransferase activity"/>
    <property type="evidence" value="ECO:0007669"/>
    <property type="project" value="TreeGrafter"/>
</dbReference>
<keyword evidence="5" id="KW-1185">Reference proteome</keyword>
<dbReference type="FunFam" id="3.40.50.2000:FF:000019">
    <property type="entry name" value="Glycosyltransferase"/>
    <property type="match status" value="1"/>
</dbReference>
<evidence type="ECO:0000259" key="3">
    <source>
        <dbReference type="Pfam" id="PF26168"/>
    </source>
</evidence>
<comment type="similarity">
    <text evidence="1">Belongs to the UDP-glycosyltransferase family.</text>
</comment>
<protein>
    <recommendedName>
        <fullName evidence="3">Glycosyltransferase N-terminal domain-containing protein</fullName>
    </recommendedName>
</protein>
<dbReference type="Pfam" id="PF26168">
    <property type="entry name" value="Glyco_transf_N"/>
    <property type="match status" value="1"/>
</dbReference>
<dbReference type="Gene3D" id="3.40.50.2000">
    <property type="entry name" value="Glycogen Phosphorylase B"/>
    <property type="match status" value="3"/>
</dbReference>
<dbReference type="SUPFAM" id="SSF53756">
    <property type="entry name" value="UDP-Glycosyltransferase/glycogen phosphorylase"/>
    <property type="match status" value="2"/>
</dbReference>
<dbReference type="PANTHER" id="PTHR11926">
    <property type="entry name" value="GLUCOSYL/GLUCURONOSYL TRANSFERASES"/>
    <property type="match status" value="1"/>
</dbReference>
<evidence type="ECO:0000313" key="5">
    <source>
        <dbReference type="Proteomes" id="UP000596660"/>
    </source>
</evidence>
<dbReference type="OMA" id="QACAVCA"/>
<dbReference type="EnsemblPlants" id="AUR62002436-RA">
    <property type="protein sequence ID" value="AUR62002436-RA:cds"/>
    <property type="gene ID" value="AUR62002436"/>
</dbReference>
<dbReference type="GO" id="GO:0080044">
    <property type="term" value="F:quercetin 7-O-glucosyltransferase activity"/>
    <property type="evidence" value="ECO:0007669"/>
    <property type="project" value="TreeGrafter"/>
</dbReference>
<sequence>MVNTKHKLKIMESKASMGGVHVIVFPYPIQGHINPMLQFSKQLASRGLYVTLATTSSFSSKFHDLKSSSITIETISDGSTEAATPGNFEEYMKKFDVVAPRSLTQLVEHKIGIGHNVRCLVYDSGIPWALDIAEKFDIEGASFFTQSCLVSLIFYQVHQGILSVPIEGPEICVPEMAFDARDVPSFVRRVGLHPCLEKLVINQFSNCGDANWRFFNTFDGLESKGEVYQKPIKGAHVLVLSYPLLGHINPMLQFSKRLASKGLKVTVITTTSISNQLCPQTMGESSSNLEFVRVYDGYEEEPNKVDVEAYLNRLRVSISRSLFKLLDYYKQNSIYFYPTPKMVIYDAFMPWVLQVVKKSGLEGASFFTQSCVVNSMYYHAYKGDLITSLSGSNLVSLPSIGSLLRVDDLPSFVSTPSLYANALVKVLLDQFSNLVEVNCLFVNTMDVLEIKVVDWMASQWPVKTIGPCIPSMYLDKRLANDKDYGLSLFKAQTDACIQWLDARETASVVYISMGSLASLGGEQMVEIAKGLEKCNKYFLWVVRALEVSKLPLNFKEKTSNKGLIVNWCPQLEVLAHHALGCFVTRCGWNSTLEAISLGVPMVAFPQWTDQPTNVKCIVDFWRTGVRVRVDDQGFLTSDELEFSIREVMEGERAKEIRSNATKWKQFTKEAMEEGGSSDRNIEELVAKLLSYS</sequence>
<evidence type="ECO:0000313" key="4">
    <source>
        <dbReference type="EnsemblPlants" id="AUR62002436-RA:cds"/>
    </source>
</evidence>
<dbReference type="Gramene" id="AUR62002436-RA">
    <property type="protein sequence ID" value="AUR62002436-RA:cds"/>
    <property type="gene ID" value="AUR62002436"/>
</dbReference>
<evidence type="ECO:0000256" key="2">
    <source>
        <dbReference type="ARBA" id="ARBA00022679"/>
    </source>
</evidence>
<dbReference type="InterPro" id="IPR002213">
    <property type="entry name" value="UDP_glucos_trans"/>
</dbReference>
<feature type="domain" description="Glycosyltransferase N-terminal" evidence="3">
    <location>
        <begin position="20"/>
        <end position="58"/>
    </location>
</feature>
<evidence type="ECO:0000256" key="1">
    <source>
        <dbReference type="ARBA" id="ARBA00009995"/>
    </source>
</evidence>
<reference evidence="4" key="1">
    <citation type="journal article" date="2017" name="Nature">
        <title>The genome of Chenopodium quinoa.</title>
        <authorList>
            <person name="Jarvis D.E."/>
            <person name="Ho Y.S."/>
            <person name="Lightfoot D.J."/>
            <person name="Schmoeckel S.M."/>
            <person name="Li B."/>
            <person name="Borm T.J.A."/>
            <person name="Ohyanagi H."/>
            <person name="Mineta K."/>
            <person name="Michell C.T."/>
            <person name="Saber N."/>
            <person name="Kharbatia N.M."/>
            <person name="Rupper R.R."/>
            <person name="Sharp A.R."/>
            <person name="Dally N."/>
            <person name="Boughton B.A."/>
            <person name="Woo Y.H."/>
            <person name="Gao G."/>
            <person name="Schijlen E.G.W.M."/>
            <person name="Guo X."/>
            <person name="Momin A.A."/>
            <person name="Negrao S."/>
            <person name="Al-Babili S."/>
            <person name="Gehring C."/>
            <person name="Roessner U."/>
            <person name="Jung C."/>
            <person name="Murphy K."/>
            <person name="Arold S.T."/>
            <person name="Gojobori T."/>
            <person name="van der Linden C.G."/>
            <person name="van Loo E.N."/>
            <person name="Jellen E.N."/>
            <person name="Maughan P.J."/>
            <person name="Tester M."/>
        </authorList>
    </citation>
    <scope>NUCLEOTIDE SEQUENCE [LARGE SCALE GENOMIC DNA]</scope>
    <source>
        <strain evidence="4">cv. PI 614886</strain>
    </source>
</reference>
<proteinExistence type="inferred from homology"/>
<name>A0A803KTS8_CHEQI</name>
<accession>A0A803KTS8</accession>
<dbReference type="InterPro" id="IPR058980">
    <property type="entry name" value="Glyco_transf_N"/>
</dbReference>
<organism evidence="4 5">
    <name type="scientific">Chenopodium quinoa</name>
    <name type="common">Quinoa</name>
    <dbReference type="NCBI Taxonomy" id="63459"/>
    <lineage>
        <taxon>Eukaryota</taxon>
        <taxon>Viridiplantae</taxon>
        <taxon>Streptophyta</taxon>
        <taxon>Embryophyta</taxon>
        <taxon>Tracheophyta</taxon>
        <taxon>Spermatophyta</taxon>
        <taxon>Magnoliopsida</taxon>
        <taxon>eudicotyledons</taxon>
        <taxon>Gunneridae</taxon>
        <taxon>Pentapetalae</taxon>
        <taxon>Caryophyllales</taxon>
        <taxon>Chenopodiaceae</taxon>
        <taxon>Chenopodioideae</taxon>
        <taxon>Atripliceae</taxon>
        <taxon>Chenopodium</taxon>
    </lineage>
</organism>
<dbReference type="AlphaFoldDB" id="A0A803KTS8"/>
<dbReference type="CDD" id="cd03784">
    <property type="entry name" value="GT1_Gtf-like"/>
    <property type="match status" value="1"/>
</dbReference>